<keyword evidence="1" id="KW-0812">Transmembrane</keyword>
<keyword evidence="3" id="KW-1185">Reference proteome</keyword>
<evidence type="ECO:0000313" key="2">
    <source>
        <dbReference type="EMBL" id="MFA0569178.1"/>
    </source>
</evidence>
<reference evidence="2 3" key="1">
    <citation type="journal article" date="2024" name="ISME J.">
        <title>Tailless and filamentous prophages are predominant in marine Vibrio.</title>
        <authorList>
            <person name="Steensen K."/>
            <person name="Seneca J."/>
            <person name="Bartlau N."/>
            <person name="Yu X.A."/>
            <person name="Hussain F.A."/>
            <person name="Polz M.F."/>
        </authorList>
    </citation>
    <scope>NUCLEOTIDE SEQUENCE [LARGE SCALE GENOMIC DNA]</scope>
    <source>
        <strain evidence="2 3">10N.222.51.A1</strain>
    </source>
</reference>
<sequence length="124" mass="14486">MTDIEQVVTRTRNIEKLLRLQYHAEGEGLHELITSCEERLPHDVVSKLRYVATCRNKVVKDDKSELEDQAKFILMCDDCEKELTPRSSRFIWRVAILLMVVMTLAAAGFYYANWDVLTHHFLSK</sequence>
<dbReference type="Proteomes" id="UP001570417">
    <property type="component" value="Unassembled WGS sequence"/>
</dbReference>
<keyword evidence="1" id="KW-1133">Transmembrane helix</keyword>
<evidence type="ECO:0000256" key="1">
    <source>
        <dbReference type="SAM" id="Phobius"/>
    </source>
</evidence>
<evidence type="ECO:0000313" key="3">
    <source>
        <dbReference type="Proteomes" id="UP001570417"/>
    </source>
</evidence>
<dbReference type="EMBL" id="JBFRUW010000047">
    <property type="protein sequence ID" value="MFA0569178.1"/>
    <property type="molecule type" value="Genomic_DNA"/>
</dbReference>
<proteinExistence type="predicted"/>
<keyword evidence="1" id="KW-0472">Membrane</keyword>
<gene>
    <name evidence="2" type="ORF">AB4566_12950</name>
</gene>
<name>A0ABV4ND06_9VIBR</name>
<feature type="transmembrane region" description="Helical" evidence="1">
    <location>
        <begin position="90"/>
        <end position="112"/>
    </location>
</feature>
<protein>
    <submittedName>
        <fullName evidence="2">DUF4145 domain-containing protein</fullName>
    </submittedName>
</protein>
<organism evidence="2 3">
    <name type="scientific">Vibrio gallaecicus</name>
    <dbReference type="NCBI Taxonomy" id="552386"/>
    <lineage>
        <taxon>Bacteria</taxon>
        <taxon>Pseudomonadati</taxon>
        <taxon>Pseudomonadota</taxon>
        <taxon>Gammaproteobacteria</taxon>
        <taxon>Vibrionales</taxon>
        <taxon>Vibrionaceae</taxon>
        <taxon>Vibrio</taxon>
    </lineage>
</organism>
<dbReference type="RefSeq" id="WP_137375486.1">
    <property type="nucleotide sequence ID" value="NZ_AP025490.1"/>
</dbReference>
<accession>A0ABV4ND06</accession>
<comment type="caution">
    <text evidence="2">The sequence shown here is derived from an EMBL/GenBank/DDBJ whole genome shotgun (WGS) entry which is preliminary data.</text>
</comment>